<comment type="subcellular location">
    <subcellularLocation>
        <location evidence="1">Cell membrane</location>
        <topology evidence="1">Multi-pass membrane protein</topology>
    </subcellularLocation>
</comment>
<dbReference type="Proteomes" id="UP001379533">
    <property type="component" value="Chromosome"/>
</dbReference>
<evidence type="ECO:0000313" key="11">
    <source>
        <dbReference type="Proteomes" id="UP001379533"/>
    </source>
</evidence>
<sequence>MLFLVAAVMHAIGHASVALTAGVLARALLGGGLPEGGGSSGHVFAALRGCTAWVSTDPAVVAAVVGLGAMLLKVAGQSASVYVQAQLAGEVGLWVRQRVLDAWLSDHRWRAVRQRDHGGKDGTDVSDVGMRGPWAQHVAALTERVHDLERGLEFGLLGGVRAIAQLVPLAVVLVAISPRLAAASIFVFAPFGALLGYVRKKYKRGLKTRAQQGEALLEAADEAVRHADLWATYGAVPKVQAHMARLGREMTDHAARMEMSAATLSGSNEILGALALVLALFAARAGWLGAGAGGGTLLPFAIAFFLAYRPLRELTDARLAWVRARVAMETLGDLSPLPSAEREESRAGAGNEPGDLQIEGLRLGRGEAGAISFCAKAGEIVVLLGRTGVGKTTLLRTLLGLEKAVTGRVIYGGADVTDAPIGPAARPFAWVPQDSPLLLDTLEANVCVAPEADGAEACLDALGAHHLVTQLGTRRLGSDERPVSGGERQWIGLARAMATKAPVLLLDEPTNGLDREAQARVLDAIARLRGTRTVILVTHRTEPTAVADTIVRLN</sequence>
<feature type="transmembrane region" description="Helical" evidence="7">
    <location>
        <begin position="287"/>
        <end position="308"/>
    </location>
</feature>
<feature type="transmembrane region" description="Helical" evidence="7">
    <location>
        <begin position="154"/>
        <end position="174"/>
    </location>
</feature>
<dbReference type="Gene3D" id="1.20.1560.10">
    <property type="entry name" value="ABC transporter type 1, transmembrane domain"/>
    <property type="match status" value="1"/>
</dbReference>
<dbReference type="EMBL" id="CP089982">
    <property type="protein sequence ID" value="WXA93107.1"/>
    <property type="molecule type" value="Genomic_DNA"/>
</dbReference>
<dbReference type="InterPro" id="IPR027417">
    <property type="entry name" value="P-loop_NTPase"/>
</dbReference>
<keyword evidence="6 7" id="KW-0472">Membrane</keyword>
<name>A0ABZ2K320_9BACT</name>
<dbReference type="InterPro" id="IPR011527">
    <property type="entry name" value="ABC1_TM_dom"/>
</dbReference>
<dbReference type="PANTHER" id="PTHR24221:SF654">
    <property type="entry name" value="ATP-BINDING CASSETTE SUB-FAMILY B MEMBER 6"/>
    <property type="match status" value="1"/>
</dbReference>
<evidence type="ECO:0000256" key="7">
    <source>
        <dbReference type="SAM" id="Phobius"/>
    </source>
</evidence>
<evidence type="ECO:0000256" key="3">
    <source>
        <dbReference type="ARBA" id="ARBA00022741"/>
    </source>
</evidence>
<protein>
    <submittedName>
        <fullName evidence="10">ABC transporter ATP-binding protein/permease</fullName>
    </submittedName>
</protein>
<keyword evidence="2 7" id="KW-0812">Transmembrane</keyword>
<feature type="domain" description="ABC transporter" evidence="8">
    <location>
        <begin position="351"/>
        <end position="554"/>
    </location>
</feature>
<gene>
    <name evidence="10" type="ORF">LZC95_42485</name>
</gene>
<dbReference type="InterPro" id="IPR039421">
    <property type="entry name" value="Type_1_exporter"/>
</dbReference>
<dbReference type="PROSITE" id="PS50893">
    <property type="entry name" value="ABC_TRANSPORTER_2"/>
    <property type="match status" value="1"/>
</dbReference>
<keyword evidence="5 7" id="KW-1133">Transmembrane helix</keyword>
<dbReference type="InterPro" id="IPR003439">
    <property type="entry name" value="ABC_transporter-like_ATP-bd"/>
</dbReference>
<dbReference type="InterPro" id="IPR036640">
    <property type="entry name" value="ABC1_TM_sf"/>
</dbReference>
<evidence type="ECO:0000313" key="10">
    <source>
        <dbReference type="EMBL" id="WXA93107.1"/>
    </source>
</evidence>
<evidence type="ECO:0000256" key="2">
    <source>
        <dbReference type="ARBA" id="ARBA00022692"/>
    </source>
</evidence>
<keyword evidence="4 10" id="KW-0067">ATP-binding</keyword>
<reference evidence="10 11" key="1">
    <citation type="submission" date="2021-12" db="EMBL/GenBank/DDBJ databases">
        <title>Discovery of the Pendulisporaceae a myxobacterial family with distinct sporulation behavior and unique specialized metabolism.</title>
        <authorList>
            <person name="Garcia R."/>
            <person name="Popoff A."/>
            <person name="Bader C.D."/>
            <person name="Loehr J."/>
            <person name="Walesch S."/>
            <person name="Walt C."/>
            <person name="Boldt J."/>
            <person name="Bunk B."/>
            <person name="Haeckl F.J.F.P.J."/>
            <person name="Gunesch A.P."/>
            <person name="Birkelbach J."/>
            <person name="Nuebel U."/>
            <person name="Pietschmann T."/>
            <person name="Bach T."/>
            <person name="Mueller R."/>
        </authorList>
    </citation>
    <scope>NUCLEOTIDE SEQUENCE [LARGE SCALE GENOMIC DNA]</scope>
    <source>
        <strain evidence="10 11">MSr12523</strain>
    </source>
</reference>
<feature type="transmembrane region" description="Helical" evidence="7">
    <location>
        <begin position="261"/>
        <end position="281"/>
    </location>
</feature>
<dbReference type="GO" id="GO:0005524">
    <property type="term" value="F:ATP binding"/>
    <property type="evidence" value="ECO:0007669"/>
    <property type="project" value="UniProtKB-KW"/>
</dbReference>
<dbReference type="RefSeq" id="WP_394843706.1">
    <property type="nucleotide sequence ID" value="NZ_CP089982.1"/>
</dbReference>
<evidence type="ECO:0000259" key="9">
    <source>
        <dbReference type="PROSITE" id="PS50929"/>
    </source>
</evidence>
<accession>A0ABZ2K320</accession>
<evidence type="ECO:0000256" key="6">
    <source>
        <dbReference type="ARBA" id="ARBA00023136"/>
    </source>
</evidence>
<evidence type="ECO:0000256" key="4">
    <source>
        <dbReference type="ARBA" id="ARBA00022840"/>
    </source>
</evidence>
<dbReference type="SMART" id="SM00382">
    <property type="entry name" value="AAA"/>
    <property type="match status" value="1"/>
</dbReference>
<dbReference type="InterPro" id="IPR003593">
    <property type="entry name" value="AAA+_ATPase"/>
</dbReference>
<dbReference type="Pfam" id="PF00005">
    <property type="entry name" value="ABC_tran"/>
    <property type="match status" value="1"/>
</dbReference>
<evidence type="ECO:0000256" key="5">
    <source>
        <dbReference type="ARBA" id="ARBA00022989"/>
    </source>
</evidence>
<feature type="transmembrane region" description="Helical" evidence="7">
    <location>
        <begin position="44"/>
        <end position="72"/>
    </location>
</feature>
<keyword evidence="11" id="KW-1185">Reference proteome</keyword>
<feature type="transmembrane region" description="Helical" evidence="7">
    <location>
        <begin position="180"/>
        <end position="198"/>
    </location>
</feature>
<dbReference type="SUPFAM" id="SSF90123">
    <property type="entry name" value="ABC transporter transmembrane region"/>
    <property type="match status" value="1"/>
</dbReference>
<feature type="domain" description="ABC transmembrane type-1" evidence="9">
    <location>
        <begin position="1"/>
        <end position="323"/>
    </location>
</feature>
<evidence type="ECO:0000256" key="1">
    <source>
        <dbReference type="ARBA" id="ARBA00004651"/>
    </source>
</evidence>
<dbReference type="PROSITE" id="PS50929">
    <property type="entry name" value="ABC_TM1F"/>
    <property type="match status" value="1"/>
</dbReference>
<organism evidence="10 11">
    <name type="scientific">Pendulispora brunnea</name>
    <dbReference type="NCBI Taxonomy" id="2905690"/>
    <lineage>
        <taxon>Bacteria</taxon>
        <taxon>Pseudomonadati</taxon>
        <taxon>Myxococcota</taxon>
        <taxon>Myxococcia</taxon>
        <taxon>Myxococcales</taxon>
        <taxon>Sorangiineae</taxon>
        <taxon>Pendulisporaceae</taxon>
        <taxon>Pendulispora</taxon>
    </lineage>
</organism>
<evidence type="ECO:0000259" key="8">
    <source>
        <dbReference type="PROSITE" id="PS50893"/>
    </source>
</evidence>
<dbReference type="Gene3D" id="3.40.50.300">
    <property type="entry name" value="P-loop containing nucleotide triphosphate hydrolases"/>
    <property type="match status" value="1"/>
</dbReference>
<keyword evidence="3" id="KW-0547">Nucleotide-binding</keyword>
<dbReference type="SUPFAM" id="SSF52540">
    <property type="entry name" value="P-loop containing nucleoside triphosphate hydrolases"/>
    <property type="match status" value="1"/>
</dbReference>
<proteinExistence type="predicted"/>
<dbReference type="PANTHER" id="PTHR24221">
    <property type="entry name" value="ATP-BINDING CASSETTE SUB-FAMILY B"/>
    <property type="match status" value="1"/>
</dbReference>